<dbReference type="Pfam" id="PF00646">
    <property type="entry name" value="F-box"/>
    <property type="match status" value="1"/>
</dbReference>
<name>A0A835FK44_9POAL</name>
<dbReference type="InterPro" id="IPR036047">
    <property type="entry name" value="F-box-like_dom_sf"/>
</dbReference>
<organism evidence="3 4">
    <name type="scientific">Digitaria exilis</name>
    <dbReference type="NCBI Taxonomy" id="1010633"/>
    <lineage>
        <taxon>Eukaryota</taxon>
        <taxon>Viridiplantae</taxon>
        <taxon>Streptophyta</taxon>
        <taxon>Embryophyta</taxon>
        <taxon>Tracheophyta</taxon>
        <taxon>Spermatophyta</taxon>
        <taxon>Magnoliopsida</taxon>
        <taxon>Liliopsida</taxon>
        <taxon>Poales</taxon>
        <taxon>Poaceae</taxon>
        <taxon>PACMAD clade</taxon>
        <taxon>Panicoideae</taxon>
        <taxon>Panicodae</taxon>
        <taxon>Paniceae</taxon>
        <taxon>Anthephorinae</taxon>
        <taxon>Digitaria</taxon>
    </lineage>
</organism>
<comment type="caution">
    <text evidence="3">The sequence shown here is derived from an EMBL/GenBank/DDBJ whole genome shotgun (WGS) entry which is preliminary data.</text>
</comment>
<dbReference type="PANTHER" id="PTHR44259:SF103">
    <property type="entry name" value="F-BOX DOMAIN CONTAINING PROTEIN"/>
    <property type="match status" value="1"/>
</dbReference>
<evidence type="ECO:0000313" key="4">
    <source>
        <dbReference type="Proteomes" id="UP000636709"/>
    </source>
</evidence>
<protein>
    <recommendedName>
        <fullName evidence="5">DUF295 domain-containing protein</fullName>
    </recommendedName>
</protein>
<dbReference type="CDD" id="cd09917">
    <property type="entry name" value="F-box_SF"/>
    <property type="match status" value="1"/>
</dbReference>
<dbReference type="PANTHER" id="PTHR44259">
    <property type="entry name" value="OS07G0183000 PROTEIN-RELATED"/>
    <property type="match status" value="1"/>
</dbReference>
<feature type="domain" description="KIB1-4 beta-propeller" evidence="2">
    <location>
        <begin position="99"/>
        <end position="362"/>
    </location>
</feature>
<evidence type="ECO:0000259" key="1">
    <source>
        <dbReference type="Pfam" id="PF00646"/>
    </source>
</evidence>
<sequence>MLSASIETATAVPWADLPPELCNLVVDRLDAFSALRFPAVCRSWAAACQVGPRRLRPGAPTLLTPILMDGNGMAAAAAFALHDVSTGRSFHASVSGRGGLKNRRWVGAKDDWLVTTDATCSLELLNPATGDLVRLPSFATIPGATVEDGLRISVAPRSVYVFQHVALCRTPAHRDGYLAVAVFSSLLAVAVAATGDERWTPLRNYVGGPMLYEKVFAVDTCGNVYFWDMDDGGANSNPTVVRAPEIQIDMYVRQRFKLATSIGGEVLLVCTYGDSVFGERARSLGVPNAGYRHTRSILLHELDIGGGDSGVWRRVDGIGGDHALFVGQSYPFYVTVPRGSSDLKANSVYAADLNGYVAMVFDQCQGCAGGIGPFVYSDFRGTSLRPIWFRPTAHLDKQAQYVVR</sequence>
<evidence type="ECO:0008006" key="5">
    <source>
        <dbReference type="Google" id="ProtNLM"/>
    </source>
</evidence>
<evidence type="ECO:0000313" key="3">
    <source>
        <dbReference type="EMBL" id="KAF8762785.1"/>
    </source>
</evidence>
<dbReference type="InterPro" id="IPR050942">
    <property type="entry name" value="F-box_BR-signaling"/>
</dbReference>
<dbReference type="Proteomes" id="UP000636709">
    <property type="component" value="Unassembled WGS sequence"/>
</dbReference>
<dbReference type="EMBL" id="JACEFO010000612">
    <property type="protein sequence ID" value="KAF8762785.1"/>
    <property type="molecule type" value="Genomic_DNA"/>
</dbReference>
<dbReference type="InterPro" id="IPR005174">
    <property type="entry name" value="KIB1-4_b-propeller"/>
</dbReference>
<feature type="domain" description="F-box" evidence="1">
    <location>
        <begin position="14"/>
        <end position="48"/>
    </location>
</feature>
<accession>A0A835FK44</accession>
<dbReference type="OrthoDB" id="1523976at2759"/>
<evidence type="ECO:0000259" key="2">
    <source>
        <dbReference type="Pfam" id="PF03478"/>
    </source>
</evidence>
<dbReference type="Pfam" id="PF03478">
    <property type="entry name" value="Beta-prop_KIB1-4"/>
    <property type="match status" value="1"/>
</dbReference>
<keyword evidence="4" id="KW-1185">Reference proteome</keyword>
<dbReference type="InterPro" id="IPR001810">
    <property type="entry name" value="F-box_dom"/>
</dbReference>
<reference evidence="3" key="1">
    <citation type="submission" date="2020-07" db="EMBL/GenBank/DDBJ databases">
        <title>Genome sequence and genetic diversity analysis of an under-domesticated orphan crop, white fonio (Digitaria exilis).</title>
        <authorList>
            <person name="Bennetzen J.L."/>
            <person name="Chen S."/>
            <person name="Ma X."/>
            <person name="Wang X."/>
            <person name="Yssel A.E.J."/>
            <person name="Chaluvadi S.R."/>
            <person name="Johnson M."/>
            <person name="Gangashetty P."/>
            <person name="Hamidou F."/>
            <person name="Sanogo M.D."/>
            <person name="Zwaenepoel A."/>
            <person name="Wallace J."/>
            <person name="Van De Peer Y."/>
            <person name="Van Deynze A."/>
        </authorList>
    </citation>
    <scope>NUCLEOTIDE SEQUENCE</scope>
    <source>
        <tissue evidence="3">Leaves</tissue>
    </source>
</reference>
<dbReference type="SUPFAM" id="SSF81383">
    <property type="entry name" value="F-box domain"/>
    <property type="match status" value="1"/>
</dbReference>
<dbReference type="AlphaFoldDB" id="A0A835FK44"/>
<proteinExistence type="predicted"/>
<gene>
    <name evidence="3" type="ORF">HU200_009093</name>
</gene>